<name>A0ABW1EPP7_9BACT</name>
<feature type="transmembrane region" description="Helical" evidence="1">
    <location>
        <begin position="78"/>
        <end position="100"/>
    </location>
</feature>
<sequence length="104" mass="11631">MLIAMSNQIEGIEPLVQAVPRRQRLVIAALAFVAASVFWSVEATESSVAMAIWACFFVIYVEELFFPKLAAKYRAITVARAVCAGVAFASFLWEAVFFHWKLAR</sequence>
<keyword evidence="1" id="KW-0472">Membrane</keyword>
<evidence type="ECO:0000313" key="2">
    <source>
        <dbReference type="EMBL" id="MFC5865300.1"/>
    </source>
</evidence>
<proteinExistence type="predicted"/>
<keyword evidence="3" id="KW-1185">Reference proteome</keyword>
<gene>
    <name evidence="2" type="ORF">ACFPT7_23545</name>
</gene>
<protein>
    <submittedName>
        <fullName evidence="2">Uncharacterized protein</fullName>
    </submittedName>
</protein>
<dbReference type="EMBL" id="JBHSPH010000018">
    <property type="protein sequence ID" value="MFC5865300.1"/>
    <property type="molecule type" value="Genomic_DNA"/>
</dbReference>
<accession>A0ABW1EPP7</accession>
<evidence type="ECO:0000313" key="3">
    <source>
        <dbReference type="Proteomes" id="UP001596091"/>
    </source>
</evidence>
<reference evidence="3" key="1">
    <citation type="journal article" date="2019" name="Int. J. Syst. Evol. Microbiol.">
        <title>The Global Catalogue of Microorganisms (GCM) 10K type strain sequencing project: providing services to taxonomists for standard genome sequencing and annotation.</title>
        <authorList>
            <consortium name="The Broad Institute Genomics Platform"/>
            <consortium name="The Broad Institute Genome Sequencing Center for Infectious Disease"/>
            <person name="Wu L."/>
            <person name="Ma J."/>
        </authorList>
    </citation>
    <scope>NUCLEOTIDE SEQUENCE [LARGE SCALE GENOMIC DNA]</scope>
    <source>
        <strain evidence="3">JCM 4087</strain>
    </source>
</reference>
<feature type="transmembrane region" description="Helical" evidence="1">
    <location>
        <begin position="25"/>
        <end position="41"/>
    </location>
</feature>
<dbReference type="Proteomes" id="UP001596091">
    <property type="component" value="Unassembled WGS sequence"/>
</dbReference>
<keyword evidence="1" id="KW-0812">Transmembrane</keyword>
<evidence type="ECO:0000256" key="1">
    <source>
        <dbReference type="SAM" id="Phobius"/>
    </source>
</evidence>
<keyword evidence="1" id="KW-1133">Transmembrane helix</keyword>
<dbReference type="RefSeq" id="WP_263341534.1">
    <property type="nucleotide sequence ID" value="NZ_JAGSYH010000007.1"/>
</dbReference>
<organism evidence="2 3">
    <name type="scientific">Acidicapsa dinghuensis</name>
    <dbReference type="NCBI Taxonomy" id="2218256"/>
    <lineage>
        <taxon>Bacteria</taxon>
        <taxon>Pseudomonadati</taxon>
        <taxon>Acidobacteriota</taxon>
        <taxon>Terriglobia</taxon>
        <taxon>Terriglobales</taxon>
        <taxon>Acidobacteriaceae</taxon>
        <taxon>Acidicapsa</taxon>
    </lineage>
</organism>
<comment type="caution">
    <text evidence="2">The sequence shown here is derived from an EMBL/GenBank/DDBJ whole genome shotgun (WGS) entry which is preliminary data.</text>
</comment>
<feature type="transmembrane region" description="Helical" evidence="1">
    <location>
        <begin position="47"/>
        <end position="66"/>
    </location>
</feature>